<accession>G7DUM7</accession>
<dbReference type="eggNOG" id="ENOG502SA9H">
    <property type="taxonomic scope" value="Eukaryota"/>
</dbReference>
<dbReference type="AlphaFoldDB" id="G7DUM7"/>
<evidence type="ECO:0000313" key="2">
    <source>
        <dbReference type="EMBL" id="GAA94287.1"/>
    </source>
</evidence>
<reference evidence="2 3" key="2">
    <citation type="journal article" date="2012" name="Open Biol.">
        <title>Characteristics of nucleosomes and linker DNA regions on the genome of the basidiomycete Mixia osmundae revealed by mono- and dinucleosome mapping.</title>
        <authorList>
            <person name="Nishida H."/>
            <person name="Kondo S."/>
            <person name="Matsumoto T."/>
            <person name="Suzuki Y."/>
            <person name="Yoshikawa H."/>
            <person name="Taylor T.D."/>
            <person name="Sugiyama J."/>
        </authorList>
    </citation>
    <scope>NUCLEOTIDE SEQUENCE [LARGE SCALE GENOMIC DNA]</scope>
    <source>
        <strain evidence="3">CBS 9802 / IAM 14324 / JCM 22182 / KY 12970</strain>
    </source>
</reference>
<sequence>MSGGFIVDSRALRASRHDQTEPSNAISDDIKPAVAPIRAALTPRQETRLIDYLDAEFLQLNRKLKKRQLPDAPLAQLMNLISAFERLFDFILGIPALGRSGQLRSAYLLRLLGDLTDALTSHPGVLEAEPERERDTLFDFLDELDFAWSDAIMPGAPWAVAKGTSSDRTRRPGQAVEVDDRGPGLTVTDRVRLLNLVISLREMLIASFAPLQNHVDKASAAGPIEVDEDSDSDLELISGPPVKAREQTARLDEVQDVKFDVQDRREAKQKEHERASRVFERTLAMLADLKD</sequence>
<dbReference type="RefSeq" id="XP_014564942.1">
    <property type="nucleotide sequence ID" value="XM_014709456.1"/>
</dbReference>
<evidence type="ECO:0000313" key="3">
    <source>
        <dbReference type="Proteomes" id="UP000009131"/>
    </source>
</evidence>
<dbReference type="EMBL" id="BABT02000029">
    <property type="protein sequence ID" value="GAA94287.1"/>
    <property type="molecule type" value="Genomic_DNA"/>
</dbReference>
<proteinExistence type="predicted"/>
<dbReference type="OrthoDB" id="2574879at2759"/>
<reference evidence="2 3" key="1">
    <citation type="journal article" date="2011" name="J. Gen. Appl. Microbiol.">
        <title>Draft genome sequencing of the enigmatic basidiomycete Mixia osmundae.</title>
        <authorList>
            <person name="Nishida H."/>
            <person name="Nagatsuka Y."/>
            <person name="Sugiyama J."/>
        </authorList>
    </citation>
    <scope>NUCLEOTIDE SEQUENCE [LARGE SCALE GENOMIC DNA]</scope>
    <source>
        <strain evidence="3">CBS 9802 / IAM 14324 / JCM 22182 / KY 12970</strain>
    </source>
</reference>
<keyword evidence="3" id="KW-1185">Reference proteome</keyword>
<feature type="region of interest" description="Disordered" evidence="1">
    <location>
        <begin position="161"/>
        <end position="181"/>
    </location>
</feature>
<dbReference type="Pfam" id="PF17110">
    <property type="entry name" value="TFB6"/>
    <property type="match status" value="1"/>
</dbReference>
<gene>
    <name evidence="2" type="primary">Mo00936</name>
    <name evidence="2" type="ORF">E5Q_00936</name>
</gene>
<dbReference type="HOGENOM" id="CLU_956720_0_0_1"/>
<dbReference type="InParanoid" id="G7DUM7"/>
<evidence type="ECO:0000256" key="1">
    <source>
        <dbReference type="SAM" id="MobiDB-lite"/>
    </source>
</evidence>
<organism evidence="2 3">
    <name type="scientific">Mixia osmundae (strain CBS 9802 / IAM 14324 / JCM 22182 / KY 12970)</name>
    <dbReference type="NCBI Taxonomy" id="764103"/>
    <lineage>
        <taxon>Eukaryota</taxon>
        <taxon>Fungi</taxon>
        <taxon>Dikarya</taxon>
        <taxon>Basidiomycota</taxon>
        <taxon>Pucciniomycotina</taxon>
        <taxon>Mixiomycetes</taxon>
        <taxon>Mixiales</taxon>
        <taxon>Mixiaceae</taxon>
        <taxon>Mixia</taxon>
    </lineage>
</organism>
<protein>
    <submittedName>
        <fullName evidence="2">Uncharacterized protein</fullName>
    </submittedName>
</protein>
<comment type="caution">
    <text evidence="2">The sequence shown here is derived from an EMBL/GenBank/DDBJ whole genome shotgun (WGS) entry which is preliminary data.</text>
</comment>
<name>G7DUM7_MIXOS</name>
<dbReference type="Proteomes" id="UP000009131">
    <property type="component" value="Unassembled WGS sequence"/>
</dbReference>
<dbReference type="InterPro" id="IPR031349">
    <property type="entry name" value="Tfb6"/>
</dbReference>